<dbReference type="Proteomes" id="UP000236291">
    <property type="component" value="Unassembled WGS sequence"/>
</dbReference>
<organism evidence="1 2">
    <name type="scientific">Trifolium pratense</name>
    <name type="common">Red clover</name>
    <dbReference type="NCBI Taxonomy" id="57577"/>
    <lineage>
        <taxon>Eukaryota</taxon>
        <taxon>Viridiplantae</taxon>
        <taxon>Streptophyta</taxon>
        <taxon>Embryophyta</taxon>
        <taxon>Tracheophyta</taxon>
        <taxon>Spermatophyta</taxon>
        <taxon>Magnoliopsida</taxon>
        <taxon>eudicotyledons</taxon>
        <taxon>Gunneridae</taxon>
        <taxon>Pentapetalae</taxon>
        <taxon>rosids</taxon>
        <taxon>fabids</taxon>
        <taxon>Fabales</taxon>
        <taxon>Fabaceae</taxon>
        <taxon>Papilionoideae</taxon>
        <taxon>50 kb inversion clade</taxon>
        <taxon>NPAAA clade</taxon>
        <taxon>Hologalegina</taxon>
        <taxon>IRL clade</taxon>
        <taxon>Trifolieae</taxon>
        <taxon>Trifolium</taxon>
    </lineage>
</organism>
<evidence type="ECO:0000313" key="2">
    <source>
        <dbReference type="Proteomes" id="UP000236291"/>
    </source>
</evidence>
<comment type="caution">
    <text evidence="1">The sequence shown here is derived from an EMBL/GenBank/DDBJ whole genome shotgun (WGS) entry which is preliminary data.</text>
</comment>
<dbReference type="ExpressionAtlas" id="A0A2K3LH47">
    <property type="expression patterns" value="baseline"/>
</dbReference>
<protein>
    <submittedName>
        <fullName evidence="1">Uncharacterized protein</fullName>
    </submittedName>
</protein>
<name>A0A2K3LH47_TRIPR</name>
<dbReference type="EMBL" id="ASHM01033043">
    <property type="protein sequence ID" value="PNX77850.1"/>
    <property type="molecule type" value="Genomic_DNA"/>
</dbReference>
<proteinExistence type="predicted"/>
<accession>A0A2K3LH47</accession>
<evidence type="ECO:0000313" key="1">
    <source>
        <dbReference type="EMBL" id="PNX77850.1"/>
    </source>
</evidence>
<gene>
    <name evidence="1" type="ORF">L195_g033821</name>
</gene>
<reference evidence="1 2" key="2">
    <citation type="journal article" date="2017" name="Front. Plant Sci.">
        <title>Gene Classification and Mining of Molecular Markers Useful in Red Clover (Trifolium pratense) Breeding.</title>
        <authorList>
            <person name="Istvanek J."/>
            <person name="Dluhosova J."/>
            <person name="Dluhos P."/>
            <person name="Patkova L."/>
            <person name="Nedelnik J."/>
            <person name="Repkova J."/>
        </authorList>
    </citation>
    <scope>NUCLEOTIDE SEQUENCE [LARGE SCALE GENOMIC DNA]</scope>
    <source>
        <strain evidence="2">cv. Tatra</strain>
        <tissue evidence="1">Young leaves</tissue>
    </source>
</reference>
<dbReference type="AlphaFoldDB" id="A0A2K3LH47"/>
<reference evidence="1 2" key="1">
    <citation type="journal article" date="2014" name="Am. J. Bot.">
        <title>Genome assembly and annotation for red clover (Trifolium pratense; Fabaceae).</title>
        <authorList>
            <person name="Istvanek J."/>
            <person name="Jaros M."/>
            <person name="Krenek A."/>
            <person name="Repkova J."/>
        </authorList>
    </citation>
    <scope>NUCLEOTIDE SEQUENCE [LARGE SCALE GENOMIC DNA]</scope>
    <source>
        <strain evidence="2">cv. Tatra</strain>
        <tissue evidence="1">Young leaves</tissue>
    </source>
</reference>
<sequence>MGDSIELLVKKLIEGNATMQLLTKQMSQQTLVLSEEIRRMREEIQKEKTIDSGLLTNSSEQPSIMKNHTVVVEGIEEITDESKDDEVEVEIEASVDDGEEVRFKQIDFGSETIFTAISGRLEAVNSEFNVKMTEVHRGIEKGVALEPPVKPPDTELKVVAHDIQITQAVVVEIKLPPDAGRSVMTLLRRVPPPKPPDLIAASLIATATNSWSGELLCLITILGENIPEEVGVLGLNQLKSSNWDFAFVDFKRKGKRGLPDTITGNFVLRRFVQQREFTYDLEWLILMNGNCGFLVSKHFDFYDFLEQKDFNYKDLAVVDEIRVRRVNGVSNDSMELPLFGVLCKFRDVQVENKWMRKYYRMVVSLMHKHCVCDDLLKIIQCLGDISEPEYILKLVKKHFVMGRESLENNITAIKLTLHKTNFPPKFVMDDMLTPLKLEECDCKWETMFLARLFQADCLQQWDPGEPKIPMLISTHECCWKGFPSLYSLLNFVYDRGKLCEIPFDARDHQLEVIIQPLQVCKQWLLLAFMGPDPRELNFPIAATTWVGIDRDLDEEVSLDFDPKPEVWTGEYTQGSMERE</sequence>